<sequence>MVLLLIRSVGPGRVPVTAQTFGYGCSDLERVAIDAVKSAFVAFGERLVIIDEVIKPRFAALIG</sequence>
<protein>
    <submittedName>
        <fullName evidence="1">Uncharacterized protein</fullName>
    </submittedName>
</protein>
<dbReference type="AlphaFoldDB" id="A0A7I7NNY4"/>
<keyword evidence="2" id="KW-1185">Reference proteome</keyword>
<dbReference type="Proteomes" id="UP000466396">
    <property type="component" value="Chromosome"/>
</dbReference>
<evidence type="ECO:0000313" key="1">
    <source>
        <dbReference type="EMBL" id="BBX97989.1"/>
    </source>
</evidence>
<reference evidence="1 2" key="1">
    <citation type="journal article" date="2019" name="Emerg. Microbes Infect.">
        <title>Comprehensive subspecies identification of 175 nontuberculous mycobacteria species based on 7547 genomic profiles.</title>
        <authorList>
            <person name="Matsumoto Y."/>
            <person name="Kinjo T."/>
            <person name="Motooka D."/>
            <person name="Nabeya D."/>
            <person name="Jung N."/>
            <person name="Uechi K."/>
            <person name="Horii T."/>
            <person name="Iida T."/>
            <person name="Fujita J."/>
            <person name="Nakamura S."/>
        </authorList>
    </citation>
    <scope>NUCLEOTIDE SEQUENCE [LARGE SCALE GENOMIC DNA]</scope>
    <source>
        <strain evidence="1 2">JCM 15657</strain>
    </source>
</reference>
<proteinExistence type="predicted"/>
<accession>A0A7I7NNY4</accession>
<name>A0A7I7NNY4_9MYCO</name>
<dbReference type="PROSITE" id="PS51257">
    <property type="entry name" value="PROKAR_LIPOPROTEIN"/>
    <property type="match status" value="1"/>
</dbReference>
<dbReference type="EMBL" id="AP022581">
    <property type="protein sequence ID" value="BBX97989.1"/>
    <property type="molecule type" value="Genomic_DNA"/>
</dbReference>
<evidence type="ECO:0000313" key="2">
    <source>
        <dbReference type="Proteomes" id="UP000466396"/>
    </source>
</evidence>
<gene>
    <name evidence="1" type="ORF">MLAC_32830</name>
</gene>
<dbReference type="KEGG" id="mlj:MLAC_32830"/>
<organism evidence="1 2">
    <name type="scientific">Mycobacterium lacus</name>
    <dbReference type="NCBI Taxonomy" id="169765"/>
    <lineage>
        <taxon>Bacteria</taxon>
        <taxon>Bacillati</taxon>
        <taxon>Actinomycetota</taxon>
        <taxon>Actinomycetes</taxon>
        <taxon>Mycobacteriales</taxon>
        <taxon>Mycobacteriaceae</taxon>
        <taxon>Mycobacterium</taxon>
    </lineage>
</organism>